<dbReference type="STRING" id="1348114.OM33_06995"/>
<dbReference type="Pfam" id="PF17680">
    <property type="entry name" value="FlgO"/>
    <property type="match status" value="1"/>
</dbReference>
<feature type="chain" id="PRO_5012204163" description="FlgO domain-containing protein" evidence="1">
    <location>
        <begin position="16"/>
        <end position="218"/>
    </location>
</feature>
<name>A0A0A7EE96_9GAMM</name>
<feature type="domain" description="FlgO" evidence="2">
    <location>
        <begin position="72"/>
        <end position="199"/>
    </location>
</feature>
<evidence type="ECO:0000313" key="4">
    <source>
        <dbReference type="Proteomes" id="UP000030341"/>
    </source>
</evidence>
<protein>
    <recommendedName>
        <fullName evidence="2">FlgO domain-containing protein</fullName>
    </recommendedName>
</protein>
<keyword evidence="4" id="KW-1185">Reference proteome</keyword>
<accession>A0A0A7EE96</accession>
<dbReference type="OrthoDB" id="6116374at2"/>
<gene>
    <name evidence="3" type="ORF">OM33_06995</name>
</gene>
<organism evidence="3 4">
    <name type="scientific">Pseudoalteromonas piratica</name>
    <dbReference type="NCBI Taxonomy" id="1348114"/>
    <lineage>
        <taxon>Bacteria</taxon>
        <taxon>Pseudomonadati</taxon>
        <taxon>Pseudomonadota</taxon>
        <taxon>Gammaproteobacteria</taxon>
        <taxon>Alteromonadales</taxon>
        <taxon>Pseudoalteromonadaceae</taxon>
        <taxon>Pseudoalteromonas</taxon>
    </lineage>
</organism>
<dbReference type="KEGG" id="pseo:OM33_06995"/>
<reference evidence="3 4" key="1">
    <citation type="submission" date="2014-11" db="EMBL/GenBank/DDBJ databases">
        <title>Complete Genome Sequence of Pseudoalteromonas sp. Strain OCN003 Isolated from Kaneohe Bay, Oahu, Hawaii.</title>
        <authorList>
            <person name="Beurmann S."/>
            <person name="Videau P."/>
            <person name="Ushijima B."/>
            <person name="Smith A.M."/>
            <person name="Aeby G.S."/>
            <person name="Callahan S.M."/>
            <person name="Belcaid M."/>
        </authorList>
    </citation>
    <scope>NUCLEOTIDE SEQUENCE [LARGE SCALE GENOMIC DNA]</scope>
    <source>
        <strain evidence="3 4">OCN003</strain>
    </source>
</reference>
<dbReference type="RefSeq" id="WP_038640342.1">
    <property type="nucleotide sequence ID" value="NZ_CP009888.1"/>
</dbReference>
<dbReference type="HOGENOM" id="CLU_090995_0_0_6"/>
<evidence type="ECO:0000313" key="3">
    <source>
        <dbReference type="EMBL" id="AIY64924.1"/>
    </source>
</evidence>
<dbReference type="EMBL" id="CP009888">
    <property type="protein sequence ID" value="AIY64924.1"/>
    <property type="molecule type" value="Genomic_DNA"/>
</dbReference>
<dbReference type="Proteomes" id="UP000030341">
    <property type="component" value="Chromosome 1"/>
</dbReference>
<dbReference type="InterPro" id="IPR041215">
    <property type="entry name" value="FlgO_dom"/>
</dbReference>
<evidence type="ECO:0000256" key="1">
    <source>
        <dbReference type="SAM" id="SignalP"/>
    </source>
</evidence>
<dbReference type="eggNOG" id="COG5616">
    <property type="taxonomic scope" value="Bacteria"/>
</dbReference>
<sequence length="218" mass="24190">MKVSFLKTVSLVSMASLVVGCSIFDAPKETVAATDKTAMQIDSRFQAYSAESFMANKGSVKEIKNINHYVRGLMHQLADNIKYVNQKTPIAVMSFVLLDSDLQKTTLVGNQIAESFVHEIHKFGLPVLDYKTTDFFRISEEGDFIFSRDYMELRADLPIDYVLSGTLTKHQKGYLVNARIIGIKSKAVVASAQGLVPDYAIKSLQNTKSNDGIPLRKG</sequence>
<keyword evidence="1" id="KW-0732">Signal</keyword>
<proteinExistence type="predicted"/>
<dbReference type="AlphaFoldDB" id="A0A0A7EE96"/>
<feature type="signal peptide" evidence="1">
    <location>
        <begin position="1"/>
        <end position="15"/>
    </location>
</feature>
<evidence type="ECO:0000259" key="2">
    <source>
        <dbReference type="Pfam" id="PF17680"/>
    </source>
</evidence>
<dbReference type="PROSITE" id="PS51257">
    <property type="entry name" value="PROKAR_LIPOPROTEIN"/>
    <property type="match status" value="1"/>
</dbReference>